<feature type="region of interest" description="Disordered" evidence="1">
    <location>
        <begin position="61"/>
        <end position="87"/>
    </location>
</feature>
<dbReference type="Proteomes" id="UP000291933">
    <property type="component" value="Unassembled WGS sequence"/>
</dbReference>
<evidence type="ECO:0000313" key="3">
    <source>
        <dbReference type="Proteomes" id="UP000291933"/>
    </source>
</evidence>
<reference evidence="2 3" key="1">
    <citation type="submission" date="2019-01" db="EMBL/GenBank/DDBJ databases">
        <title>Lactibacter flavus gen. nov., sp. nov., a novel bacterium of the family Propionibacteriaceae isolated from raw milk and dairy products.</title>
        <authorList>
            <person name="Huptas C."/>
            <person name="Wenning M."/>
            <person name="Breitenwieser F."/>
            <person name="Doll E."/>
            <person name="Von Neubeck M."/>
            <person name="Busse H.-J."/>
            <person name="Scherer S."/>
        </authorList>
    </citation>
    <scope>NUCLEOTIDE SEQUENCE [LARGE SCALE GENOMIC DNA]</scope>
    <source>
        <strain evidence="2 3">DSM 22130</strain>
    </source>
</reference>
<dbReference type="AlphaFoldDB" id="A0A4V2JT78"/>
<proteinExistence type="predicted"/>
<dbReference type="RefSeq" id="WP_131171818.1">
    <property type="nucleotide sequence ID" value="NZ_FXTL01000005.1"/>
</dbReference>
<evidence type="ECO:0000256" key="1">
    <source>
        <dbReference type="SAM" id="MobiDB-lite"/>
    </source>
</evidence>
<dbReference type="EMBL" id="SDMR01000006">
    <property type="protein sequence ID" value="TBT95231.1"/>
    <property type="molecule type" value="Genomic_DNA"/>
</dbReference>
<organism evidence="2 3">
    <name type="scientific">Propioniciclava tarda</name>
    <dbReference type="NCBI Taxonomy" id="433330"/>
    <lineage>
        <taxon>Bacteria</taxon>
        <taxon>Bacillati</taxon>
        <taxon>Actinomycetota</taxon>
        <taxon>Actinomycetes</taxon>
        <taxon>Propionibacteriales</taxon>
        <taxon>Propionibacteriaceae</taxon>
        <taxon>Propioniciclava</taxon>
    </lineage>
</organism>
<feature type="region of interest" description="Disordered" evidence="1">
    <location>
        <begin position="1"/>
        <end position="28"/>
    </location>
</feature>
<keyword evidence="3" id="KW-1185">Reference proteome</keyword>
<comment type="caution">
    <text evidence="2">The sequence shown here is derived from an EMBL/GenBank/DDBJ whole genome shotgun (WGS) entry which is preliminary data.</text>
</comment>
<evidence type="ECO:0000313" key="2">
    <source>
        <dbReference type="EMBL" id="TBT95231.1"/>
    </source>
</evidence>
<name>A0A4V2JT78_PROTD</name>
<gene>
    <name evidence="2" type="ORF">ET996_06880</name>
</gene>
<protein>
    <submittedName>
        <fullName evidence="2">Uncharacterized protein</fullName>
    </submittedName>
</protein>
<sequence length="139" mass="14545">MPASGAGRIGVPGALVQPPSGWGPTEDGSLFNAARFSRGSATILVDVAGESTPEEACEAQSSRTQWLVDPRPDPEPIPVTSTGGPAESRVDVALSDSVRNWHLTCFTHHDQTYVVTAFAGASTDPAPSIEAVLTSWTWA</sequence>
<accession>A0A4V2JT78</accession>